<sequence>MLAPSVSGFYTRVRVEEVCGVDYHIQIKFTKGKNSGRSIPNADNNAQIFSGSKVISISNLDYIDMSEETAAVSATPAAATPKKARLVAASKPKMLLLPPLKFPKWSSQPSRL</sequence>
<reference evidence="1" key="1">
    <citation type="submission" date="2020-08" db="EMBL/GenBank/DDBJ databases">
        <title>Multicomponent nature underlies the extraordinary mechanical properties of spider dragline silk.</title>
        <authorList>
            <person name="Kono N."/>
            <person name="Nakamura H."/>
            <person name="Mori M."/>
            <person name="Yoshida Y."/>
            <person name="Ohtoshi R."/>
            <person name="Malay A.D."/>
            <person name="Moran D.A.P."/>
            <person name="Tomita M."/>
            <person name="Numata K."/>
            <person name="Arakawa K."/>
        </authorList>
    </citation>
    <scope>NUCLEOTIDE SEQUENCE</scope>
</reference>
<keyword evidence="2" id="KW-1185">Reference proteome</keyword>
<organism evidence="1 2">
    <name type="scientific">Trichonephila inaurata madagascariensis</name>
    <dbReference type="NCBI Taxonomy" id="2747483"/>
    <lineage>
        <taxon>Eukaryota</taxon>
        <taxon>Metazoa</taxon>
        <taxon>Ecdysozoa</taxon>
        <taxon>Arthropoda</taxon>
        <taxon>Chelicerata</taxon>
        <taxon>Arachnida</taxon>
        <taxon>Araneae</taxon>
        <taxon>Araneomorphae</taxon>
        <taxon>Entelegynae</taxon>
        <taxon>Araneoidea</taxon>
        <taxon>Nephilidae</taxon>
        <taxon>Trichonephila</taxon>
        <taxon>Trichonephila inaurata</taxon>
    </lineage>
</organism>
<proteinExistence type="predicted"/>
<dbReference type="AlphaFoldDB" id="A0A8X6XIF1"/>
<evidence type="ECO:0000313" key="1">
    <source>
        <dbReference type="EMBL" id="GFY54442.1"/>
    </source>
</evidence>
<comment type="caution">
    <text evidence="1">The sequence shown here is derived from an EMBL/GenBank/DDBJ whole genome shotgun (WGS) entry which is preliminary data.</text>
</comment>
<accession>A0A8X6XIF1</accession>
<evidence type="ECO:0000313" key="2">
    <source>
        <dbReference type="Proteomes" id="UP000886998"/>
    </source>
</evidence>
<dbReference type="Proteomes" id="UP000886998">
    <property type="component" value="Unassembled WGS sequence"/>
</dbReference>
<dbReference type="EMBL" id="BMAV01009863">
    <property type="protein sequence ID" value="GFY54442.1"/>
    <property type="molecule type" value="Genomic_DNA"/>
</dbReference>
<protein>
    <submittedName>
        <fullName evidence="1">Uncharacterized protein</fullName>
    </submittedName>
</protein>
<name>A0A8X6XIF1_9ARAC</name>
<gene>
    <name evidence="1" type="ORF">TNIN_236811</name>
</gene>